<keyword evidence="1" id="KW-0812">Transmembrane</keyword>
<comment type="caution">
    <text evidence="2">The sequence shown here is derived from an EMBL/GenBank/DDBJ whole genome shotgun (WGS) entry which is preliminary data.</text>
</comment>
<gene>
    <name evidence="2" type="ORF">HPP92_005030</name>
</gene>
<name>A0A835VF01_VANPL</name>
<dbReference type="AlphaFoldDB" id="A0A835VF01"/>
<accession>A0A835VF01</accession>
<keyword evidence="1" id="KW-0472">Membrane</keyword>
<organism evidence="2 3">
    <name type="scientific">Vanilla planifolia</name>
    <name type="common">Vanilla</name>
    <dbReference type="NCBI Taxonomy" id="51239"/>
    <lineage>
        <taxon>Eukaryota</taxon>
        <taxon>Viridiplantae</taxon>
        <taxon>Streptophyta</taxon>
        <taxon>Embryophyta</taxon>
        <taxon>Tracheophyta</taxon>
        <taxon>Spermatophyta</taxon>
        <taxon>Magnoliopsida</taxon>
        <taxon>Liliopsida</taxon>
        <taxon>Asparagales</taxon>
        <taxon>Orchidaceae</taxon>
        <taxon>Vanilloideae</taxon>
        <taxon>Vanilleae</taxon>
        <taxon>Vanilla</taxon>
    </lineage>
</organism>
<keyword evidence="1" id="KW-1133">Transmembrane helix</keyword>
<feature type="transmembrane region" description="Helical" evidence="1">
    <location>
        <begin position="25"/>
        <end position="45"/>
    </location>
</feature>
<evidence type="ECO:0000256" key="1">
    <source>
        <dbReference type="SAM" id="Phobius"/>
    </source>
</evidence>
<evidence type="ECO:0000313" key="2">
    <source>
        <dbReference type="EMBL" id="KAG0494036.1"/>
    </source>
</evidence>
<dbReference type="Proteomes" id="UP000639772">
    <property type="component" value="Unassembled WGS sequence"/>
</dbReference>
<dbReference type="EMBL" id="JADCNM010000002">
    <property type="protein sequence ID" value="KAG0494036.1"/>
    <property type="molecule type" value="Genomic_DNA"/>
</dbReference>
<sequence>MIIRPVDIAQQYLLLRQFKVGKRNFHIVLFGAILDSCLVCFLVIWSHLHAMSEKRYYSLRNFSIRGTREGFPSCELLKIARLVLPAAQRRLFFVRSASSY</sequence>
<reference evidence="2 3" key="1">
    <citation type="journal article" date="2020" name="Nat. Food">
        <title>A phased Vanilla planifolia genome enables genetic improvement of flavour and production.</title>
        <authorList>
            <person name="Hasing T."/>
            <person name="Tang H."/>
            <person name="Brym M."/>
            <person name="Khazi F."/>
            <person name="Huang T."/>
            <person name="Chambers A.H."/>
        </authorList>
    </citation>
    <scope>NUCLEOTIDE SEQUENCE [LARGE SCALE GENOMIC DNA]</scope>
    <source>
        <tissue evidence="2">Leaf</tissue>
    </source>
</reference>
<evidence type="ECO:0000313" key="3">
    <source>
        <dbReference type="Proteomes" id="UP000639772"/>
    </source>
</evidence>
<proteinExistence type="predicted"/>
<protein>
    <submittedName>
        <fullName evidence="2">Uncharacterized protein</fullName>
    </submittedName>
</protein>